<dbReference type="InterPro" id="IPR014015">
    <property type="entry name" value="Helicase_SF3_DNA-vir"/>
</dbReference>
<sequence length="534" mass="58827">MSADEFDFDDAPTAAELAGFDLNDYGNSRRFIRLIGGVIDDDGDVVTSRCTLLYQLGQGWVGYNGKFWDRKLGDQLAKRMGHRVANKMRGIWDELVKAHAKVPTKELLKYIESLGNRAAQSAMLALAEPYLTVEIDAFDRHPMALNCRNGTLWLTHNAAAPEGERFKAVLKPHDPGDRLTRLIDLDYDPAAQAPLFRKTVETSISDDGMRAFFHRAQGYSATAAIHEQAIFLCQGLGRDGKSTILDAIRETLGTYGAVGAVATFLDTGLQGGGQAAPDIVKLAGDARLVVLSEPPRGAKWNEGLLKAWTSGSPITARELREKPFDFRPAGKLWVECNAFPVARGDDDGIWRRMFPILFPNQVAPDKVDRLLPKKLEVERPGILNWLIEGAAAWLEQGLAPPEGVTKVREDYRKQSSPFGEWLNERCIWGKAAEDAKTLSTALHNDYKSWAEDQGIDKPMSIRAFGDALQQRQILLAGKDRNGNKQRGPIRLKTAEERQADIALASAGGPDVNEARAAVLDDALDAFDNQPPWGA</sequence>
<proteinExistence type="predicted"/>
<keyword evidence="1" id="KW-0547">Nucleotide-binding</keyword>
<reference evidence="6" key="1">
    <citation type="submission" date="2017-09" db="EMBL/GenBank/DDBJ databases">
        <title>Genome evolution observed in wild isolates of Caulobacter crescentus.</title>
        <authorList>
            <person name="Ely B."/>
            <person name="Wilson K."/>
            <person name="Scott D."/>
        </authorList>
    </citation>
    <scope>NUCLEOTIDE SEQUENCE [LARGE SCALE GENOMIC DNA]</scope>
    <source>
        <strain evidence="6">CB13b1a</strain>
    </source>
</reference>
<dbReference type="EMBL" id="CP023315">
    <property type="protein sequence ID" value="ATC34096.1"/>
    <property type="molecule type" value="Genomic_DNA"/>
</dbReference>
<evidence type="ECO:0000313" key="5">
    <source>
        <dbReference type="EMBL" id="ATC34096.1"/>
    </source>
</evidence>
<dbReference type="InterPro" id="IPR027417">
    <property type="entry name" value="P-loop_NTPase"/>
</dbReference>
<protein>
    <recommendedName>
        <fullName evidence="4">SF3 helicase domain-containing protein</fullName>
    </recommendedName>
</protein>
<dbReference type="InterPro" id="IPR006500">
    <property type="entry name" value="Helicase_put_C_phage/plasmid"/>
</dbReference>
<dbReference type="PANTHER" id="PTHR35372:SF2">
    <property type="entry name" value="SF3 HELICASE DOMAIN-CONTAINING PROTEIN"/>
    <property type="match status" value="1"/>
</dbReference>
<keyword evidence="2" id="KW-0378">Hydrolase</keyword>
<organism evidence="5 6">
    <name type="scientific">Caulobacter vibrioides</name>
    <name type="common">Caulobacter crescentus</name>
    <dbReference type="NCBI Taxonomy" id="155892"/>
    <lineage>
        <taxon>Bacteria</taxon>
        <taxon>Pseudomonadati</taxon>
        <taxon>Pseudomonadota</taxon>
        <taxon>Alphaproteobacteria</taxon>
        <taxon>Caulobacterales</taxon>
        <taxon>Caulobacteraceae</taxon>
        <taxon>Caulobacter</taxon>
    </lineage>
</organism>
<dbReference type="GO" id="GO:0016787">
    <property type="term" value="F:hydrolase activity"/>
    <property type="evidence" value="ECO:0007669"/>
    <property type="project" value="UniProtKB-KW"/>
</dbReference>
<dbReference type="InterPro" id="IPR014818">
    <property type="entry name" value="Phage/plasmid_primase_P4_C"/>
</dbReference>
<keyword evidence="3" id="KW-0067">ATP-binding</keyword>
<dbReference type="GO" id="GO:0005524">
    <property type="term" value="F:ATP binding"/>
    <property type="evidence" value="ECO:0007669"/>
    <property type="project" value="UniProtKB-KW"/>
</dbReference>
<evidence type="ECO:0000259" key="4">
    <source>
        <dbReference type="PROSITE" id="PS51206"/>
    </source>
</evidence>
<dbReference type="Gene3D" id="3.40.50.300">
    <property type="entry name" value="P-loop containing nucleotide triphosphate hydrolases"/>
    <property type="match status" value="1"/>
</dbReference>
<dbReference type="InterPro" id="IPR051620">
    <property type="entry name" value="ORF904-like_C"/>
</dbReference>
<evidence type="ECO:0000313" key="6">
    <source>
        <dbReference type="Proteomes" id="UP000217311"/>
    </source>
</evidence>
<evidence type="ECO:0000256" key="1">
    <source>
        <dbReference type="ARBA" id="ARBA00022741"/>
    </source>
</evidence>
<dbReference type="PANTHER" id="PTHR35372">
    <property type="entry name" value="ATP BINDING PROTEIN-RELATED"/>
    <property type="match status" value="1"/>
</dbReference>
<dbReference type="Proteomes" id="UP000217311">
    <property type="component" value="Chromosome"/>
</dbReference>
<accession>A0A290MPS6</accession>
<dbReference type="NCBIfam" id="TIGR01613">
    <property type="entry name" value="primase_Cterm"/>
    <property type="match status" value="1"/>
</dbReference>
<evidence type="ECO:0000256" key="3">
    <source>
        <dbReference type="ARBA" id="ARBA00022840"/>
    </source>
</evidence>
<dbReference type="RefSeq" id="WP_096053446.1">
    <property type="nucleotide sequence ID" value="NZ_CP023315.3"/>
</dbReference>
<evidence type="ECO:0000256" key="2">
    <source>
        <dbReference type="ARBA" id="ARBA00022801"/>
    </source>
</evidence>
<feature type="domain" description="SF3 helicase" evidence="4">
    <location>
        <begin position="208"/>
        <end position="371"/>
    </location>
</feature>
<gene>
    <name evidence="5" type="ORF">CA606_18145</name>
</gene>
<dbReference type="AlphaFoldDB" id="A0A290MPS6"/>
<name>A0A290MPS6_CAUVI</name>
<dbReference type="SMART" id="SM00885">
    <property type="entry name" value="D5_N"/>
    <property type="match status" value="1"/>
</dbReference>
<dbReference type="Pfam" id="PF08706">
    <property type="entry name" value="D5_N"/>
    <property type="match status" value="1"/>
</dbReference>
<dbReference type="PROSITE" id="PS51206">
    <property type="entry name" value="SF3_HELICASE_1"/>
    <property type="match status" value="1"/>
</dbReference>